<sequence>MIIIKKYLNVVYKKCESVLKEEMCNMKTFLIPESVFLHENTLMFKSSEDTVYFVSPSSLAKNIPWKDIILTVEFQHDNNSCWKHICSEKNISHVFVQVADIPLKSLDEIQKLKLPGKTSISSVQDTVRSLIVSASVTSQYQLLYLLESRLEQNVESFNMYQAV</sequence>
<comment type="caution">
    <text evidence="1">The sequence shown here is derived from an EMBL/GenBank/DDBJ whole genome shotgun (WGS) entry which is preliminary data.</text>
</comment>
<dbReference type="AlphaFoldDB" id="A0AAV2A6N9"/>
<proteinExistence type="predicted"/>
<evidence type="ECO:0000313" key="1">
    <source>
        <dbReference type="EMBL" id="CAL1279680.1"/>
    </source>
</evidence>
<evidence type="ECO:0000313" key="2">
    <source>
        <dbReference type="Proteomes" id="UP001497382"/>
    </source>
</evidence>
<dbReference type="EMBL" id="CAXIEN010000124">
    <property type="protein sequence ID" value="CAL1279680.1"/>
    <property type="molecule type" value="Genomic_DNA"/>
</dbReference>
<accession>A0AAV2A6N9</accession>
<protein>
    <submittedName>
        <fullName evidence="1">Uncharacterized protein</fullName>
    </submittedName>
</protein>
<keyword evidence="2" id="KW-1185">Reference proteome</keyword>
<reference evidence="1 2" key="1">
    <citation type="submission" date="2024-04" db="EMBL/GenBank/DDBJ databases">
        <authorList>
            <person name="Rising A."/>
            <person name="Reimegard J."/>
            <person name="Sonavane S."/>
            <person name="Akerstrom W."/>
            <person name="Nylinder S."/>
            <person name="Hedman E."/>
            <person name="Kallberg Y."/>
        </authorList>
    </citation>
    <scope>NUCLEOTIDE SEQUENCE [LARGE SCALE GENOMIC DNA]</scope>
</reference>
<dbReference type="Proteomes" id="UP001497382">
    <property type="component" value="Unassembled WGS sequence"/>
</dbReference>
<organism evidence="1 2">
    <name type="scientific">Larinioides sclopetarius</name>
    <dbReference type="NCBI Taxonomy" id="280406"/>
    <lineage>
        <taxon>Eukaryota</taxon>
        <taxon>Metazoa</taxon>
        <taxon>Ecdysozoa</taxon>
        <taxon>Arthropoda</taxon>
        <taxon>Chelicerata</taxon>
        <taxon>Arachnida</taxon>
        <taxon>Araneae</taxon>
        <taxon>Araneomorphae</taxon>
        <taxon>Entelegynae</taxon>
        <taxon>Araneoidea</taxon>
        <taxon>Araneidae</taxon>
        <taxon>Larinioides</taxon>
    </lineage>
</organism>
<name>A0AAV2A6N9_9ARAC</name>
<gene>
    <name evidence="1" type="ORF">LARSCL_LOCUS10531</name>
</gene>